<dbReference type="PIRSF" id="PIRSF000126">
    <property type="entry name" value="11-beta-HSD1"/>
    <property type="match status" value="1"/>
</dbReference>
<sequence length="274" mass="30046">MQLGQLVNTYNGWAVVTGASSGIGEEFAVQLAQQGFNVVLIARRQSRLEALGERLTRQYGVEHRAVSVDLAQQGFMETVVAATEGLDVGVFVNNAGFANYGRFLSNSLEQEERLLNVNCRAVTLLSHHFGNLMRQRARSAIVITASMVSFSSVPQWATYAASKSYDRLFGEALAHELSKDNIDVLVFCPGPTATEFEIYQGLLAKSFVVKPGVVVTKALRRLGRSNVYVPGFFNRSTIFYLRLLPRKVGMLLFGRLIAAMLGNRDQGGNSSATE</sequence>
<dbReference type="PRINTS" id="PR00081">
    <property type="entry name" value="GDHRDH"/>
</dbReference>
<dbReference type="PANTHER" id="PTHR43899">
    <property type="entry name" value="RH59310P"/>
    <property type="match status" value="1"/>
</dbReference>
<dbReference type="Proteomes" id="UP001409585">
    <property type="component" value="Unassembled WGS sequence"/>
</dbReference>
<gene>
    <name evidence="3" type="ORF">GCM10025791_37420</name>
</gene>
<dbReference type="InterPro" id="IPR020904">
    <property type="entry name" value="Sc_DH/Rdtase_CS"/>
</dbReference>
<proteinExistence type="predicted"/>
<organism evidence="3 4">
    <name type="scientific">Halioxenophilus aromaticivorans</name>
    <dbReference type="NCBI Taxonomy" id="1306992"/>
    <lineage>
        <taxon>Bacteria</taxon>
        <taxon>Pseudomonadati</taxon>
        <taxon>Pseudomonadota</taxon>
        <taxon>Gammaproteobacteria</taxon>
        <taxon>Alteromonadales</taxon>
        <taxon>Alteromonadaceae</taxon>
        <taxon>Halioxenophilus</taxon>
    </lineage>
</organism>
<dbReference type="Gene3D" id="3.40.50.720">
    <property type="entry name" value="NAD(P)-binding Rossmann-like Domain"/>
    <property type="match status" value="1"/>
</dbReference>
<evidence type="ECO:0000256" key="2">
    <source>
        <dbReference type="ARBA" id="ARBA00023002"/>
    </source>
</evidence>
<protein>
    <submittedName>
        <fullName evidence="3">SDR family oxidoreductase</fullName>
    </submittedName>
</protein>
<dbReference type="SUPFAM" id="SSF51735">
    <property type="entry name" value="NAD(P)-binding Rossmann-fold domains"/>
    <property type="match status" value="1"/>
</dbReference>
<reference evidence="4" key="1">
    <citation type="journal article" date="2019" name="Int. J. Syst. Evol. Microbiol.">
        <title>The Global Catalogue of Microorganisms (GCM) 10K type strain sequencing project: providing services to taxonomists for standard genome sequencing and annotation.</title>
        <authorList>
            <consortium name="The Broad Institute Genomics Platform"/>
            <consortium name="The Broad Institute Genome Sequencing Center for Infectious Disease"/>
            <person name="Wu L."/>
            <person name="Ma J."/>
        </authorList>
    </citation>
    <scope>NUCLEOTIDE SEQUENCE [LARGE SCALE GENOMIC DNA]</scope>
    <source>
        <strain evidence="4">JCM 19134</strain>
    </source>
</reference>
<keyword evidence="4" id="KW-1185">Reference proteome</keyword>
<dbReference type="PROSITE" id="PS00061">
    <property type="entry name" value="ADH_SHORT"/>
    <property type="match status" value="1"/>
</dbReference>
<keyword evidence="2" id="KW-0560">Oxidoreductase</keyword>
<evidence type="ECO:0000256" key="1">
    <source>
        <dbReference type="ARBA" id="ARBA00004240"/>
    </source>
</evidence>
<dbReference type="RefSeq" id="WP_345426042.1">
    <property type="nucleotide sequence ID" value="NZ_AP031496.1"/>
</dbReference>
<evidence type="ECO:0000313" key="4">
    <source>
        <dbReference type="Proteomes" id="UP001409585"/>
    </source>
</evidence>
<evidence type="ECO:0000313" key="3">
    <source>
        <dbReference type="EMBL" id="GAA4953022.1"/>
    </source>
</evidence>
<dbReference type="InterPro" id="IPR036291">
    <property type="entry name" value="NAD(P)-bd_dom_sf"/>
</dbReference>
<comment type="subcellular location">
    <subcellularLocation>
        <location evidence="1">Endoplasmic reticulum</location>
    </subcellularLocation>
</comment>
<accession>A0AAV3U6Z6</accession>
<dbReference type="InterPro" id="IPR051019">
    <property type="entry name" value="VLCFA-Steroid_DH"/>
</dbReference>
<dbReference type="InterPro" id="IPR002347">
    <property type="entry name" value="SDR_fam"/>
</dbReference>
<comment type="caution">
    <text evidence="3">The sequence shown here is derived from an EMBL/GenBank/DDBJ whole genome shotgun (WGS) entry which is preliminary data.</text>
</comment>
<dbReference type="PANTHER" id="PTHR43899:SF4">
    <property type="entry name" value="17 BETA-HYDROXYSTEROID DEHYDROGENASE TYPE 3"/>
    <property type="match status" value="1"/>
</dbReference>
<dbReference type="GO" id="GO:0016491">
    <property type="term" value="F:oxidoreductase activity"/>
    <property type="evidence" value="ECO:0007669"/>
    <property type="project" value="UniProtKB-KW"/>
</dbReference>
<name>A0AAV3U6Z6_9ALTE</name>
<dbReference type="Pfam" id="PF00106">
    <property type="entry name" value="adh_short"/>
    <property type="match status" value="1"/>
</dbReference>
<dbReference type="EMBL" id="BAABLX010000029">
    <property type="protein sequence ID" value="GAA4953022.1"/>
    <property type="molecule type" value="Genomic_DNA"/>
</dbReference>
<dbReference type="AlphaFoldDB" id="A0AAV3U6Z6"/>